<sequence length="128" mass="14121">MPTTLFEQASGVAENLPDWKRLIWGSRPEFHAVGMPQADTAFAGELARTVIDQSSAHRIRVAARNHIARRTKAHTSTTGGSHFVLIFQISGDSHLRYGEQRTQLTPGDMTLIHSDTPTNGCSPKKSKR</sequence>
<dbReference type="AlphaFoldDB" id="A0A6G8FIH8"/>
<name>A0A6G8FIH8_9MICO</name>
<evidence type="ECO:0000313" key="4">
    <source>
        <dbReference type="EMBL" id="QIM16286.1"/>
    </source>
</evidence>
<dbReference type="Pfam" id="PF14525">
    <property type="entry name" value="AraC_binding_2"/>
    <property type="match status" value="1"/>
</dbReference>
<evidence type="ECO:0000259" key="3">
    <source>
        <dbReference type="Pfam" id="PF14525"/>
    </source>
</evidence>
<proteinExistence type="predicted"/>
<accession>A0A6G8FIH8</accession>
<dbReference type="GO" id="GO:0003677">
    <property type="term" value="F:DNA binding"/>
    <property type="evidence" value="ECO:0007669"/>
    <property type="project" value="UniProtKB-KW"/>
</dbReference>
<evidence type="ECO:0000313" key="5">
    <source>
        <dbReference type="Proteomes" id="UP000501387"/>
    </source>
</evidence>
<dbReference type="EMBL" id="CP049934">
    <property type="protein sequence ID" value="QIM16286.1"/>
    <property type="molecule type" value="Genomic_DNA"/>
</dbReference>
<organism evidence="4 5">
    <name type="scientific">Leucobacter insecticola</name>
    <dbReference type="NCBI Taxonomy" id="2714934"/>
    <lineage>
        <taxon>Bacteria</taxon>
        <taxon>Bacillati</taxon>
        <taxon>Actinomycetota</taxon>
        <taxon>Actinomycetes</taxon>
        <taxon>Micrococcales</taxon>
        <taxon>Microbacteriaceae</taxon>
        <taxon>Leucobacter</taxon>
    </lineage>
</organism>
<gene>
    <name evidence="4" type="ORF">G7067_07370</name>
</gene>
<dbReference type="Proteomes" id="UP000501387">
    <property type="component" value="Chromosome"/>
</dbReference>
<feature type="domain" description="Transcription regulator HTH AraC- type ligand binding" evidence="3">
    <location>
        <begin position="31"/>
        <end position="118"/>
    </location>
</feature>
<keyword evidence="5" id="KW-1185">Reference proteome</keyword>
<dbReference type="RefSeq" id="WP_166323155.1">
    <property type="nucleotide sequence ID" value="NZ_CP049934.1"/>
</dbReference>
<dbReference type="InterPro" id="IPR037923">
    <property type="entry name" value="HTH-like"/>
</dbReference>
<protein>
    <recommendedName>
        <fullName evidence="3">Transcription regulator HTH AraC- type ligand binding domain-containing protein</fullName>
    </recommendedName>
</protein>
<reference evidence="4 5" key="1">
    <citation type="submission" date="2020-03" db="EMBL/GenBank/DDBJ databases">
        <title>Leucobacter sp. nov., isolated from beetles.</title>
        <authorList>
            <person name="Hyun D.-W."/>
            <person name="Bae J.-W."/>
        </authorList>
    </citation>
    <scope>NUCLEOTIDE SEQUENCE [LARGE SCALE GENOMIC DNA]</scope>
    <source>
        <strain evidence="4 5">HDW9B</strain>
    </source>
</reference>
<dbReference type="SUPFAM" id="SSF51215">
    <property type="entry name" value="Regulatory protein AraC"/>
    <property type="match status" value="1"/>
</dbReference>
<evidence type="ECO:0000256" key="2">
    <source>
        <dbReference type="SAM" id="MobiDB-lite"/>
    </source>
</evidence>
<dbReference type="KEGG" id="lins:G7067_07370"/>
<evidence type="ECO:0000256" key="1">
    <source>
        <dbReference type="ARBA" id="ARBA00023125"/>
    </source>
</evidence>
<dbReference type="InterPro" id="IPR035418">
    <property type="entry name" value="AraC-bd_2"/>
</dbReference>
<feature type="region of interest" description="Disordered" evidence="2">
    <location>
        <begin position="107"/>
        <end position="128"/>
    </location>
</feature>
<keyword evidence="1" id="KW-0238">DNA-binding</keyword>